<evidence type="ECO:0000259" key="5">
    <source>
        <dbReference type="Pfam" id="PF23247"/>
    </source>
</evidence>
<dbReference type="PANTHER" id="PTHR33463:SF145">
    <property type="entry name" value="NB-ARC DOMAIN-CONTAINING PROTEIN"/>
    <property type="match status" value="1"/>
</dbReference>
<evidence type="ECO:0000256" key="2">
    <source>
        <dbReference type="ARBA" id="ARBA00022737"/>
    </source>
</evidence>
<evidence type="ECO:0000313" key="7">
    <source>
        <dbReference type="EMBL" id="CAJ1964157.1"/>
    </source>
</evidence>
<dbReference type="Gene3D" id="3.80.10.10">
    <property type="entry name" value="Ribonuclease Inhibitor"/>
    <property type="match status" value="2"/>
</dbReference>
<dbReference type="Gramene" id="rna-AYBTSS11_LOCUS20159">
    <property type="protein sequence ID" value="CAJ1964157.1"/>
    <property type="gene ID" value="gene-AYBTSS11_LOCUS20159"/>
</dbReference>
<dbReference type="SUPFAM" id="SSF52058">
    <property type="entry name" value="L domain-like"/>
    <property type="match status" value="1"/>
</dbReference>
<protein>
    <recommendedName>
        <fullName evidence="9">NB-ARC domain-containing protein</fullName>
    </recommendedName>
</protein>
<evidence type="ECO:0000256" key="3">
    <source>
        <dbReference type="ARBA" id="ARBA00022821"/>
    </source>
</evidence>
<dbReference type="Pfam" id="PF00931">
    <property type="entry name" value="NB-ARC"/>
    <property type="match status" value="1"/>
</dbReference>
<keyword evidence="3" id="KW-0611">Plant defense</keyword>
<organism evidence="7 8">
    <name type="scientific">Sphenostylis stenocarpa</name>
    <dbReference type="NCBI Taxonomy" id="92480"/>
    <lineage>
        <taxon>Eukaryota</taxon>
        <taxon>Viridiplantae</taxon>
        <taxon>Streptophyta</taxon>
        <taxon>Embryophyta</taxon>
        <taxon>Tracheophyta</taxon>
        <taxon>Spermatophyta</taxon>
        <taxon>Magnoliopsida</taxon>
        <taxon>eudicotyledons</taxon>
        <taxon>Gunneridae</taxon>
        <taxon>Pentapetalae</taxon>
        <taxon>rosids</taxon>
        <taxon>fabids</taxon>
        <taxon>Fabales</taxon>
        <taxon>Fabaceae</taxon>
        <taxon>Papilionoideae</taxon>
        <taxon>50 kb inversion clade</taxon>
        <taxon>NPAAA clade</taxon>
        <taxon>indigoferoid/millettioid clade</taxon>
        <taxon>Phaseoleae</taxon>
        <taxon>Sphenostylis</taxon>
    </lineage>
</organism>
<dbReference type="Pfam" id="PF23598">
    <property type="entry name" value="LRR_14"/>
    <property type="match status" value="1"/>
</dbReference>
<dbReference type="AlphaFoldDB" id="A0AA86STH6"/>
<feature type="domain" description="Disease resistance R13L4/SHOC-2-like LRR" evidence="6">
    <location>
        <begin position="540"/>
        <end position="813"/>
    </location>
</feature>
<reference evidence="7" key="1">
    <citation type="submission" date="2023-10" db="EMBL/GenBank/DDBJ databases">
        <authorList>
            <person name="Domelevo Entfellner J.-B."/>
        </authorList>
    </citation>
    <scope>NUCLEOTIDE SEQUENCE</scope>
</reference>
<dbReference type="InterPro" id="IPR002182">
    <property type="entry name" value="NB-ARC"/>
</dbReference>
<evidence type="ECO:0008006" key="9">
    <source>
        <dbReference type="Google" id="ProtNLM"/>
    </source>
</evidence>
<dbReference type="SUPFAM" id="SSF52540">
    <property type="entry name" value="P-loop containing nucleoside triphosphate hydrolases"/>
    <property type="match status" value="1"/>
</dbReference>
<evidence type="ECO:0000259" key="6">
    <source>
        <dbReference type="Pfam" id="PF23598"/>
    </source>
</evidence>
<comment type="similarity">
    <text evidence="1">Belongs to the disease resistance NB-LRR family.</text>
</comment>
<dbReference type="InterPro" id="IPR027417">
    <property type="entry name" value="P-loop_NTPase"/>
</dbReference>
<dbReference type="Proteomes" id="UP001189624">
    <property type="component" value="Chromosome 6"/>
</dbReference>
<dbReference type="Gene3D" id="3.40.50.300">
    <property type="entry name" value="P-loop containing nucleotide triphosphate hydrolases"/>
    <property type="match status" value="1"/>
</dbReference>
<dbReference type="Pfam" id="PF23247">
    <property type="entry name" value="LRR_RPS2"/>
    <property type="match status" value="1"/>
</dbReference>
<evidence type="ECO:0000313" key="8">
    <source>
        <dbReference type="Proteomes" id="UP001189624"/>
    </source>
</evidence>
<name>A0AA86STH6_9FABA</name>
<dbReference type="InterPro" id="IPR055414">
    <property type="entry name" value="LRR_R13L4/SHOC2-like"/>
</dbReference>
<evidence type="ECO:0000259" key="4">
    <source>
        <dbReference type="Pfam" id="PF00931"/>
    </source>
</evidence>
<keyword evidence="8" id="KW-1185">Reference proteome</keyword>
<feature type="domain" description="Disease resistance protein At4g27190-like leucine-rich repeats" evidence="5">
    <location>
        <begin position="871"/>
        <end position="935"/>
    </location>
</feature>
<dbReference type="GO" id="GO:0006952">
    <property type="term" value="P:defense response"/>
    <property type="evidence" value="ECO:0007669"/>
    <property type="project" value="UniProtKB-KW"/>
</dbReference>
<accession>A0AA86STH6</accession>
<evidence type="ECO:0000256" key="1">
    <source>
        <dbReference type="ARBA" id="ARBA00008894"/>
    </source>
</evidence>
<dbReference type="EMBL" id="OY731403">
    <property type="protein sequence ID" value="CAJ1964157.1"/>
    <property type="molecule type" value="Genomic_DNA"/>
</dbReference>
<dbReference type="InterPro" id="IPR050905">
    <property type="entry name" value="Plant_NBS-LRR"/>
</dbReference>
<proteinExistence type="inferred from homology"/>
<sequence>MKVAVVSRQLSNLIFNKGILEDLKNDVKKLQNQRQKVLENLTWESDEFKTKSGWSNKVDEVLGQWNEFLAYYEGKGTCTNFLCRYKVGKQSRKFQPVISQLLEKGDSHLSAKPAKDYEGPKSRDDTIQDVMEALKNPLIQAVGVWGLGGIGTTSIAQHIEGKAKEQNLFTAVVVLTVTEKPNVEQVQKVIADELGVHFNEENLVKRRNKLRQRIKKEQNTLIIVVDTWGELNPQEFDLEEFGVPLGNEHEGCKLLLTSANLNFIQNLKVDPKPIVFQLEVLQEEEAQILFEKMVGGVAQDPEAKSIVIEIVRSCKGSISLIYAVAKALENKGLDALIQLKENVSPTNLLSHCLENVELKLFLLLVIIRGRRFINRYNIYIDMWAGLFKNLETAEAARNKRDSLISDLKAYGLLVEREKEWIKIDDYIWHTAYSIAQHYLKASMISREWPPEELLQDFSFCNIHLVTGLMVPDRLQCPNLQYLSIRRDNSSIDVPDSFFEETKLLKVLDFVSFNCPKLPVSFVFLKDLEALSMYRCNLRDITKVGELTNLRMLGLLESNIQQLPAQIGQLQKLLFLDLRKTHLNVIPPNVLSNLTSLEELYLTKSFCNWEIEMSTNENKNASLKELTNLKHLAYIEDLYVPDPHAWPEDLCFENLRSYTIFIGDRWDQANDGDHELKTLKLKLNRTFQSEDGIKKMLKNVEVLHLDTLNGVQNVLNDMECEGFPHLQSLFIQNNAEVKCLATGSGNDPLDAFPNLESLSLNMLSNLEHICHGGALTEKYFFKLKVIKVEKCNNMGCLFSKSMIDGLPHLADLEVSQCKSIKVIVLIEGEKNPCMEFPELCSLTLQGLPALMSFCLSEGSSSTDTSPLFHEKVSCPNLETMVISKVSKLRTIWADWWYDVGNSFCKLKNVNITDCEKLTNVFPVCLSENLDNLKMLERQFEEKWFATVGKAPNDRTERETMKKYLEEYLNM</sequence>
<feature type="domain" description="NB-ARC" evidence="4">
    <location>
        <begin position="124"/>
        <end position="295"/>
    </location>
</feature>
<dbReference type="PANTHER" id="PTHR33463">
    <property type="entry name" value="NB-ARC DOMAIN-CONTAINING PROTEIN-RELATED"/>
    <property type="match status" value="1"/>
</dbReference>
<keyword evidence="2" id="KW-0677">Repeat</keyword>
<dbReference type="InterPro" id="IPR057135">
    <property type="entry name" value="At4g27190-like_LRR"/>
</dbReference>
<dbReference type="InterPro" id="IPR032675">
    <property type="entry name" value="LRR_dom_sf"/>
</dbReference>
<dbReference type="GO" id="GO:0043531">
    <property type="term" value="F:ADP binding"/>
    <property type="evidence" value="ECO:0007669"/>
    <property type="project" value="InterPro"/>
</dbReference>
<gene>
    <name evidence="7" type="ORF">AYBTSS11_LOCUS20159</name>
</gene>